<name>A0A4Q2RKF9_9ACTN</name>
<comment type="caution">
    <text evidence="2">The sequence shown here is derived from an EMBL/GenBank/DDBJ whole genome shotgun (WGS) entry which is preliminary data.</text>
</comment>
<feature type="transmembrane region" description="Helical" evidence="1">
    <location>
        <begin position="82"/>
        <end position="106"/>
    </location>
</feature>
<keyword evidence="1" id="KW-0472">Membrane</keyword>
<keyword evidence="1" id="KW-0812">Transmembrane</keyword>
<evidence type="ECO:0008006" key="4">
    <source>
        <dbReference type="Google" id="ProtNLM"/>
    </source>
</evidence>
<feature type="transmembrane region" description="Helical" evidence="1">
    <location>
        <begin position="146"/>
        <end position="163"/>
    </location>
</feature>
<dbReference type="RefSeq" id="WP_129478054.1">
    <property type="nucleotide sequence ID" value="NZ_SDWS01000008.1"/>
</dbReference>
<dbReference type="EMBL" id="SDWS01000008">
    <property type="protein sequence ID" value="RYB89211.1"/>
    <property type="molecule type" value="Genomic_DNA"/>
</dbReference>
<evidence type="ECO:0000313" key="3">
    <source>
        <dbReference type="Proteomes" id="UP000291838"/>
    </source>
</evidence>
<feature type="transmembrane region" description="Helical" evidence="1">
    <location>
        <begin position="118"/>
        <end position="134"/>
    </location>
</feature>
<gene>
    <name evidence="2" type="ORF">EUA06_17200</name>
</gene>
<accession>A0A4Q2RKF9</accession>
<dbReference type="InterPro" id="IPR049713">
    <property type="entry name" value="Pr6Pr-like"/>
</dbReference>
<evidence type="ECO:0000256" key="1">
    <source>
        <dbReference type="SAM" id="Phobius"/>
    </source>
</evidence>
<reference evidence="2 3" key="1">
    <citation type="submission" date="2019-01" db="EMBL/GenBank/DDBJ databases">
        <title>Novel species of Nocardioides.</title>
        <authorList>
            <person name="Liu Q."/>
            <person name="Xin Y.-H."/>
        </authorList>
    </citation>
    <scope>NUCLEOTIDE SEQUENCE [LARGE SCALE GENOMIC DNA]</scope>
    <source>
        <strain evidence="2 3">HLT3-15</strain>
    </source>
</reference>
<keyword evidence="1" id="KW-1133">Transmembrane helix</keyword>
<keyword evidence="3" id="KW-1185">Reference proteome</keyword>
<dbReference type="NCBIfam" id="NF038065">
    <property type="entry name" value="Pr6Pr"/>
    <property type="match status" value="1"/>
</dbReference>
<feature type="transmembrane region" description="Helical" evidence="1">
    <location>
        <begin position="183"/>
        <end position="205"/>
    </location>
</feature>
<dbReference type="OrthoDB" id="9809977at2"/>
<sequence length="214" mass="23771">MTPERARRVHLVVAVVAWFAVVFQLVLVVQGSAVLVEEDPPGLAERIYRFFAYFTIDSNLLVAVASTVLARDPAANQQWWRVVRLAGLVGITVTGLVHFFLLRPLLHLDGADWVADKFLHMVVPVLAVAAWAWAGPRPRITGREVAYALGFPIVWTAWTLVFAEIDGWVPYPFMDADEKGWGSVIVVCVGITALFVALFGLAGWLDRRLRPAPR</sequence>
<protein>
    <recommendedName>
        <fullName evidence="4">F420-dependent oxidoreductase</fullName>
    </recommendedName>
</protein>
<evidence type="ECO:0000313" key="2">
    <source>
        <dbReference type="EMBL" id="RYB89211.1"/>
    </source>
</evidence>
<proteinExistence type="predicted"/>
<feature type="transmembrane region" description="Helical" evidence="1">
    <location>
        <begin position="47"/>
        <end position="70"/>
    </location>
</feature>
<dbReference type="AlphaFoldDB" id="A0A4Q2RKF9"/>
<feature type="transmembrane region" description="Helical" evidence="1">
    <location>
        <begin position="12"/>
        <end position="35"/>
    </location>
</feature>
<dbReference type="Proteomes" id="UP000291838">
    <property type="component" value="Unassembled WGS sequence"/>
</dbReference>
<organism evidence="2 3">
    <name type="scientific">Nocardioides glacieisoli</name>
    <dbReference type="NCBI Taxonomy" id="1168730"/>
    <lineage>
        <taxon>Bacteria</taxon>
        <taxon>Bacillati</taxon>
        <taxon>Actinomycetota</taxon>
        <taxon>Actinomycetes</taxon>
        <taxon>Propionibacteriales</taxon>
        <taxon>Nocardioidaceae</taxon>
        <taxon>Nocardioides</taxon>
    </lineage>
</organism>